<evidence type="ECO:0008006" key="4">
    <source>
        <dbReference type="Google" id="ProtNLM"/>
    </source>
</evidence>
<feature type="transmembrane region" description="Helical" evidence="1">
    <location>
        <begin position="169"/>
        <end position="189"/>
    </location>
</feature>
<name>A0A2N5ZKH9_MUIH1</name>
<dbReference type="Proteomes" id="UP000234857">
    <property type="component" value="Unassembled WGS sequence"/>
</dbReference>
<dbReference type="InterPro" id="IPR037185">
    <property type="entry name" value="EmrE-like"/>
</dbReference>
<proteinExistence type="predicted"/>
<accession>A0A2N5ZKH9</accession>
<dbReference type="EMBL" id="PKTG01000038">
    <property type="protein sequence ID" value="PLX19205.1"/>
    <property type="molecule type" value="Genomic_DNA"/>
</dbReference>
<sequence>MTYLILSVFFSILIANILRKVSARDKDIYVIFWGNYLVASIYSLFSGGMIEFEKVHTPDILLGALTGLLFLINFFIYSKNINVNGLSISVSAMRISVLIPIVVSILFFAENLTLLKSLGIFIILCAFYQMGRKGTIKSIKWVLFLFLCTGITDSCLKFYDFYFFNSLNIFLFFTFFTAFLFNTGVVLFTRSKMRLKTVLIGIMLGIPNCLTSLFFMKALGNMPAIYAYPFFASNLVLFSIISDIVFWKRRFTFREGLLFVLLITGIIFLNI</sequence>
<dbReference type="SUPFAM" id="SSF103481">
    <property type="entry name" value="Multidrug resistance efflux transporter EmrE"/>
    <property type="match status" value="2"/>
</dbReference>
<feature type="transmembrane region" description="Helical" evidence="1">
    <location>
        <begin position="198"/>
        <end position="219"/>
    </location>
</feature>
<protein>
    <recommendedName>
        <fullName evidence="4">EamA domain-containing protein</fullName>
    </recommendedName>
</protein>
<keyword evidence="1" id="KW-1133">Transmembrane helix</keyword>
<evidence type="ECO:0000256" key="1">
    <source>
        <dbReference type="SAM" id="Phobius"/>
    </source>
</evidence>
<feature type="transmembrane region" description="Helical" evidence="1">
    <location>
        <begin position="253"/>
        <end position="270"/>
    </location>
</feature>
<feature type="transmembrane region" description="Helical" evidence="1">
    <location>
        <begin position="225"/>
        <end position="246"/>
    </location>
</feature>
<feature type="transmembrane region" description="Helical" evidence="1">
    <location>
        <begin position="97"/>
        <end position="129"/>
    </location>
</feature>
<feature type="transmembrane region" description="Helical" evidence="1">
    <location>
        <begin position="141"/>
        <end position="163"/>
    </location>
</feature>
<evidence type="ECO:0000313" key="3">
    <source>
        <dbReference type="Proteomes" id="UP000234857"/>
    </source>
</evidence>
<dbReference type="AlphaFoldDB" id="A0A2N5ZKH9"/>
<feature type="transmembrane region" description="Helical" evidence="1">
    <location>
        <begin position="60"/>
        <end position="77"/>
    </location>
</feature>
<comment type="caution">
    <text evidence="2">The sequence shown here is derived from an EMBL/GenBank/DDBJ whole genome shotgun (WGS) entry which is preliminary data.</text>
</comment>
<keyword evidence="1" id="KW-0812">Transmembrane</keyword>
<gene>
    <name evidence="2" type="ORF">C0601_02480</name>
</gene>
<reference evidence="2 3" key="1">
    <citation type="submission" date="2017-11" db="EMBL/GenBank/DDBJ databases">
        <title>Genome-resolved metagenomics identifies genetic mobility, metabolic interactions, and unexpected diversity in perchlorate-reducing communities.</title>
        <authorList>
            <person name="Barnum T.P."/>
            <person name="Figueroa I.A."/>
            <person name="Carlstrom C.I."/>
            <person name="Lucas L.N."/>
            <person name="Engelbrektson A.L."/>
            <person name="Coates J.D."/>
        </authorList>
    </citation>
    <scope>NUCLEOTIDE SEQUENCE [LARGE SCALE GENOMIC DNA]</scope>
    <source>
        <strain evidence="2">BM706</strain>
    </source>
</reference>
<organism evidence="2 3">
    <name type="scientific">Muiribacterium halophilum</name>
    <dbReference type="NCBI Taxonomy" id="2053465"/>
    <lineage>
        <taxon>Bacteria</taxon>
        <taxon>Candidatus Muiribacteriota</taxon>
        <taxon>Candidatus Muiribacteriia</taxon>
        <taxon>Candidatus Muiribacteriales</taxon>
        <taxon>Candidatus Muiribacteriaceae</taxon>
        <taxon>Candidatus Muiribacterium</taxon>
    </lineage>
</organism>
<evidence type="ECO:0000313" key="2">
    <source>
        <dbReference type="EMBL" id="PLX19205.1"/>
    </source>
</evidence>
<dbReference type="Gene3D" id="1.10.3730.20">
    <property type="match status" value="1"/>
</dbReference>
<keyword evidence="1" id="KW-0472">Membrane</keyword>
<feature type="transmembrane region" description="Helical" evidence="1">
    <location>
        <begin position="29"/>
        <end position="48"/>
    </location>
</feature>